<protein>
    <recommendedName>
        <fullName evidence="11">Branched-chain amino acid ABC transporter permease</fullName>
    </recommendedName>
</protein>
<dbReference type="RefSeq" id="WP_198925584.1">
    <property type="nucleotide sequence ID" value="NZ_BKZW01000003.1"/>
</dbReference>
<evidence type="ECO:0000256" key="4">
    <source>
        <dbReference type="ARBA" id="ARBA00022475"/>
    </source>
</evidence>
<keyword evidence="7 8" id="KW-0472">Membrane</keyword>
<dbReference type="EMBL" id="BKZW01000003">
    <property type="protein sequence ID" value="GER91415.1"/>
    <property type="molecule type" value="Genomic_DNA"/>
</dbReference>
<keyword evidence="10" id="KW-1185">Reference proteome</keyword>
<comment type="caution">
    <text evidence="9">The sequence shown here is derived from an EMBL/GenBank/DDBJ whole genome shotgun (WGS) entry which is preliminary data.</text>
</comment>
<proteinExistence type="inferred from homology"/>
<keyword evidence="3" id="KW-0813">Transport</keyword>
<reference evidence="9 10" key="1">
    <citation type="submission" date="2019-10" db="EMBL/GenBank/DDBJ databases">
        <title>Dictyobacter vulcani sp. nov., within the class Ktedonobacteria, isolated from soil of volcanic Mt. Zao.</title>
        <authorList>
            <person name="Zheng Y."/>
            <person name="Wang C.M."/>
            <person name="Sakai Y."/>
            <person name="Abe K."/>
            <person name="Yokota A."/>
            <person name="Yabe S."/>
        </authorList>
    </citation>
    <scope>NUCLEOTIDE SEQUENCE [LARGE SCALE GENOMIC DNA]</scope>
    <source>
        <strain evidence="9 10">W12</strain>
    </source>
</reference>
<organism evidence="9 10">
    <name type="scientific">Dictyobacter vulcani</name>
    <dbReference type="NCBI Taxonomy" id="2607529"/>
    <lineage>
        <taxon>Bacteria</taxon>
        <taxon>Bacillati</taxon>
        <taxon>Chloroflexota</taxon>
        <taxon>Ktedonobacteria</taxon>
        <taxon>Ktedonobacterales</taxon>
        <taxon>Dictyobacteraceae</taxon>
        <taxon>Dictyobacter</taxon>
    </lineage>
</organism>
<evidence type="ECO:0000313" key="10">
    <source>
        <dbReference type="Proteomes" id="UP000326912"/>
    </source>
</evidence>
<evidence type="ECO:0000256" key="2">
    <source>
        <dbReference type="ARBA" id="ARBA00010735"/>
    </source>
</evidence>
<name>A0A5J4KU32_9CHLR</name>
<feature type="transmembrane region" description="Helical" evidence="8">
    <location>
        <begin position="168"/>
        <end position="198"/>
    </location>
</feature>
<comment type="subcellular location">
    <subcellularLocation>
        <location evidence="1">Cell membrane</location>
        <topology evidence="1">Multi-pass membrane protein</topology>
    </subcellularLocation>
</comment>
<keyword evidence="4" id="KW-1003">Cell membrane</keyword>
<dbReference type="Pfam" id="PF03591">
    <property type="entry name" value="AzlC"/>
    <property type="match status" value="1"/>
</dbReference>
<keyword evidence="6 8" id="KW-1133">Transmembrane helix</keyword>
<evidence type="ECO:0008006" key="11">
    <source>
        <dbReference type="Google" id="ProtNLM"/>
    </source>
</evidence>
<feature type="transmembrane region" description="Helical" evidence="8">
    <location>
        <begin position="107"/>
        <end position="131"/>
    </location>
</feature>
<evidence type="ECO:0000256" key="3">
    <source>
        <dbReference type="ARBA" id="ARBA00022448"/>
    </source>
</evidence>
<keyword evidence="5 8" id="KW-0812">Transmembrane</keyword>
<dbReference type="Proteomes" id="UP000326912">
    <property type="component" value="Unassembled WGS sequence"/>
</dbReference>
<feature type="transmembrane region" description="Helical" evidence="8">
    <location>
        <begin position="29"/>
        <end position="53"/>
    </location>
</feature>
<dbReference type="PANTHER" id="PTHR34979:SF1">
    <property type="entry name" value="INNER MEMBRANE PROTEIN YGAZ"/>
    <property type="match status" value="1"/>
</dbReference>
<evidence type="ECO:0000256" key="1">
    <source>
        <dbReference type="ARBA" id="ARBA00004651"/>
    </source>
</evidence>
<evidence type="ECO:0000256" key="8">
    <source>
        <dbReference type="SAM" id="Phobius"/>
    </source>
</evidence>
<comment type="similarity">
    <text evidence="2">Belongs to the AzlC family.</text>
</comment>
<evidence type="ECO:0000313" key="9">
    <source>
        <dbReference type="EMBL" id="GER91415.1"/>
    </source>
</evidence>
<sequence length="222" mass="23719">MIYGVSALGAGIPAGIAQAMSLVVFAGSAQFIIAQLVAAGTPALVVVLTAFIVNIRHMLYSASLARHVQKLGWRWKIVLAYLLTDEAYAVTMQHYQRAEIESDYKHWYFFGAGLTLWTGWQLSTAVGVFLGAQIPASWSLDFASTLTFIALVVPALKDRANTAAALAAGLAALAFVALPLKLSIVAAIFTGIAVGLLMEKRSKKYHAMSEEGEEVCHSKSSG</sequence>
<accession>A0A5J4KU32</accession>
<evidence type="ECO:0000256" key="6">
    <source>
        <dbReference type="ARBA" id="ARBA00022989"/>
    </source>
</evidence>
<gene>
    <name evidence="9" type="ORF">KDW_55770</name>
</gene>
<feature type="transmembrane region" description="Helical" evidence="8">
    <location>
        <begin position="138"/>
        <end position="156"/>
    </location>
</feature>
<dbReference type="PANTHER" id="PTHR34979">
    <property type="entry name" value="INNER MEMBRANE PROTEIN YGAZ"/>
    <property type="match status" value="1"/>
</dbReference>
<evidence type="ECO:0000256" key="5">
    <source>
        <dbReference type="ARBA" id="ARBA00022692"/>
    </source>
</evidence>
<dbReference type="GO" id="GO:0005886">
    <property type="term" value="C:plasma membrane"/>
    <property type="evidence" value="ECO:0007669"/>
    <property type="project" value="UniProtKB-SubCell"/>
</dbReference>
<dbReference type="GO" id="GO:1903785">
    <property type="term" value="P:L-valine transmembrane transport"/>
    <property type="evidence" value="ECO:0007669"/>
    <property type="project" value="TreeGrafter"/>
</dbReference>
<dbReference type="AlphaFoldDB" id="A0A5J4KU32"/>
<evidence type="ECO:0000256" key="7">
    <source>
        <dbReference type="ARBA" id="ARBA00023136"/>
    </source>
</evidence>
<dbReference type="InterPro" id="IPR011606">
    <property type="entry name" value="Brnchd-chn_aa_trnsp_permease"/>
</dbReference>